<keyword evidence="3" id="KW-1185">Reference proteome</keyword>
<sequence>MAQVLMRPWGAMHVRFDGPEDGPSLVFANSLGTDFRIWDAVVQQLPEWRIGRFDKPGHGLSDRAPITSIDSMADDAAALIEVMGGRAAFVGLSIGGLIGLSLASRHAECVSSLVLSNTAAKIGTTDSWQTRIDTVEQDGLPSIADGVLEKWFSPAFQASDDIAPWRNMLTRTDPQGYADACRAIADADLRNAAPGLDLPVMAIAGSLDGSTPPDLVRETAAMIPGSRFEMIEGVGHIPCVETPDQYATLLRNFLETTR</sequence>
<organism evidence="2 3">
    <name type="scientific">Paracoccus albicereus</name>
    <dbReference type="NCBI Taxonomy" id="2922394"/>
    <lineage>
        <taxon>Bacteria</taxon>
        <taxon>Pseudomonadati</taxon>
        <taxon>Pseudomonadota</taxon>
        <taxon>Alphaproteobacteria</taxon>
        <taxon>Rhodobacterales</taxon>
        <taxon>Paracoccaceae</taxon>
        <taxon>Paracoccus</taxon>
    </lineage>
</organism>
<dbReference type="GO" id="GO:0047570">
    <property type="term" value="F:3-oxoadipate enol-lactonase activity"/>
    <property type="evidence" value="ECO:0007669"/>
    <property type="project" value="UniProtKB-EC"/>
</dbReference>
<keyword evidence="2" id="KW-0378">Hydrolase</keyword>
<reference evidence="2 3" key="1">
    <citation type="submission" date="2022-03" db="EMBL/GenBank/DDBJ databases">
        <authorList>
            <person name="He Y."/>
        </authorList>
    </citation>
    <scope>NUCLEOTIDE SEQUENCE [LARGE SCALE GENOMIC DNA]</scope>
    <source>
        <strain evidence="2 3">TK19116</strain>
    </source>
</reference>
<dbReference type="NCBIfam" id="TIGR02427">
    <property type="entry name" value="protocat_pcaD"/>
    <property type="match status" value="1"/>
</dbReference>
<evidence type="ECO:0000313" key="3">
    <source>
        <dbReference type="Proteomes" id="UP001203945"/>
    </source>
</evidence>
<evidence type="ECO:0000313" key="2">
    <source>
        <dbReference type="EMBL" id="MCQ0971629.1"/>
    </source>
</evidence>
<dbReference type="Proteomes" id="UP001203945">
    <property type="component" value="Unassembled WGS sequence"/>
</dbReference>
<dbReference type="InterPro" id="IPR026968">
    <property type="entry name" value="PcaD/CatD"/>
</dbReference>
<protein>
    <submittedName>
        <fullName evidence="2">3-oxoadipate enol-lactonase</fullName>
        <ecNumber evidence="2">3.1.1.24</ecNumber>
    </submittedName>
</protein>
<proteinExistence type="predicted"/>
<comment type="caution">
    <text evidence="2">The sequence shown here is derived from an EMBL/GenBank/DDBJ whole genome shotgun (WGS) entry which is preliminary data.</text>
</comment>
<dbReference type="InterPro" id="IPR000073">
    <property type="entry name" value="AB_hydrolase_1"/>
</dbReference>
<name>A0ABT1MVC3_9RHOB</name>
<dbReference type="SUPFAM" id="SSF53474">
    <property type="entry name" value="alpha/beta-Hydrolases"/>
    <property type="match status" value="1"/>
</dbReference>
<dbReference type="EMBL" id="JAKZEU010000005">
    <property type="protein sequence ID" value="MCQ0971629.1"/>
    <property type="molecule type" value="Genomic_DNA"/>
</dbReference>
<evidence type="ECO:0000259" key="1">
    <source>
        <dbReference type="Pfam" id="PF00561"/>
    </source>
</evidence>
<gene>
    <name evidence="2" type="primary">pcaD</name>
    <name evidence="2" type="ORF">MLD63_14495</name>
</gene>
<dbReference type="Gene3D" id="3.40.50.1820">
    <property type="entry name" value="alpha/beta hydrolase"/>
    <property type="match status" value="1"/>
</dbReference>
<dbReference type="PANTHER" id="PTHR43798">
    <property type="entry name" value="MONOACYLGLYCEROL LIPASE"/>
    <property type="match status" value="1"/>
</dbReference>
<feature type="domain" description="AB hydrolase-1" evidence="1">
    <location>
        <begin position="23"/>
        <end position="241"/>
    </location>
</feature>
<dbReference type="Pfam" id="PF00561">
    <property type="entry name" value="Abhydrolase_1"/>
    <property type="match status" value="1"/>
</dbReference>
<dbReference type="InterPro" id="IPR050266">
    <property type="entry name" value="AB_hydrolase_sf"/>
</dbReference>
<dbReference type="PRINTS" id="PR00111">
    <property type="entry name" value="ABHYDROLASE"/>
</dbReference>
<dbReference type="InterPro" id="IPR029058">
    <property type="entry name" value="AB_hydrolase_fold"/>
</dbReference>
<accession>A0ABT1MVC3</accession>
<dbReference type="EC" id="3.1.1.24" evidence="2"/>